<dbReference type="PANTHER" id="PTHR37535:SF3">
    <property type="entry name" value="FLUG DOMAIN-CONTAINING PROTEIN"/>
    <property type="match status" value="1"/>
</dbReference>
<feature type="region of interest" description="Disordered" evidence="1">
    <location>
        <begin position="557"/>
        <end position="581"/>
    </location>
</feature>
<keyword evidence="3" id="KW-1185">Reference proteome</keyword>
<organism evidence="2 3">
    <name type="scientific">Pseudocercospora fijiensis (strain CIRAD86)</name>
    <name type="common">Black leaf streak disease fungus</name>
    <name type="synonym">Mycosphaerella fijiensis</name>
    <dbReference type="NCBI Taxonomy" id="383855"/>
    <lineage>
        <taxon>Eukaryota</taxon>
        <taxon>Fungi</taxon>
        <taxon>Dikarya</taxon>
        <taxon>Ascomycota</taxon>
        <taxon>Pezizomycotina</taxon>
        <taxon>Dothideomycetes</taxon>
        <taxon>Dothideomycetidae</taxon>
        <taxon>Mycosphaerellales</taxon>
        <taxon>Mycosphaerellaceae</taxon>
        <taxon>Pseudocercospora</taxon>
    </lineage>
</organism>
<dbReference type="GeneID" id="19334229"/>
<dbReference type="PANTHER" id="PTHR37535">
    <property type="entry name" value="FLUG DOMAIN PROTEIN"/>
    <property type="match status" value="1"/>
</dbReference>
<evidence type="ECO:0000256" key="1">
    <source>
        <dbReference type="SAM" id="MobiDB-lite"/>
    </source>
</evidence>
<protein>
    <submittedName>
        <fullName evidence="2">Uncharacterized protein</fullName>
    </submittedName>
</protein>
<accession>M2ZDZ6</accession>
<dbReference type="RefSeq" id="XP_007932097.1">
    <property type="nucleotide sequence ID" value="XM_007933906.1"/>
</dbReference>
<evidence type="ECO:0000313" key="2">
    <source>
        <dbReference type="EMBL" id="EME77334.1"/>
    </source>
</evidence>
<dbReference type="KEGG" id="pfj:MYCFIDRAFT_179910"/>
<dbReference type="eggNOG" id="ENOG502SG99">
    <property type="taxonomic scope" value="Eukaryota"/>
</dbReference>
<dbReference type="OrthoDB" id="3847937at2759"/>
<dbReference type="Proteomes" id="UP000016932">
    <property type="component" value="Unassembled WGS sequence"/>
</dbReference>
<feature type="region of interest" description="Disordered" evidence="1">
    <location>
        <begin position="863"/>
        <end position="933"/>
    </location>
</feature>
<feature type="compositionally biased region" description="Acidic residues" evidence="1">
    <location>
        <begin position="561"/>
        <end position="581"/>
    </location>
</feature>
<evidence type="ECO:0000313" key="3">
    <source>
        <dbReference type="Proteomes" id="UP000016932"/>
    </source>
</evidence>
<dbReference type="VEuPathDB" id="FungiDB:MYCFIDRAFT_179910"/>
<dbReference type="HOGENOM" id="CLU_313768_0_0_1"/>
<proteinExistence type="predicted"/>
<name>M2ZDZ6_PSEFD</name>
<dbReference type="AlphaFoldDB" id="M2ZDZ6"/>
<gene>
    <name evidence="2" type="ORF">MYCFIDRAFT_179910</name>
</gene>
<sequence>MDISMLAPPRARAPGLSEYLREQFDELEDGTTELVEMTEEQQKDMEDRERVMIESEDFRLESPSYQVRLDKHLWEYRAATMIYIRHLGEEDSLVTRDSLSSANDHIFFPEDMDRLFEYCKHYFIWAVQRIRPLRKVDVSPRLATIISRRWSLRHWIKNKLGNKAPNYRTYHSKTNKSLHYAARVFGINKKAKTKAYFGRQELRFMIDADMHRTEYVDVAEQHHLAWILGCICGVRPGSLGFTSKRPDNYMRWKHVKITRSEQIKFTVELEFEYLKGYNDDDGELHSGDLIMTVTPPENPDNIPLNPGYYMLLILLRRGFLKRYENFSQLLAGHDHHISIKEEALEQPIFLAAKEGGRGLNPGKAASAVSLSSYLRLRADEVGFTKDIGFYAWRRGTATNLSAVKSREVARTVLNHRPGSHVLEGSRYLDMFKKLDIGSIAYGEDVQAGEERMKERSHEVLYRAELQLTKAEQDKMVEAYVEKYIDRSSTDQKLQMRRLRREAKRELRSYASKIFQETFTMEQIKERQEQLSNRSKMADTLYKRARARLRSQRHDSIFVNEYDNEDEDFLEPDEEEADESYDAGEAARVDFAGEDTPAQGETEVAGEGAARLSNDAPSGSQTSQTPQTVTLNVQTDAAGDLEPVEEVSYELMVYEFFDFMLQKQLLSGEPRLCQACVADETMDQEAKTKLVESIPRILDGGVVCMPKQQSTRKADTYAKQPIALLFHRCLSAFSHNTSRKIWKAISPTTSRWHAGLACMYTSTSSLTPHIMKANSKCLETSKQEDGWLCVGIEAVPLKAERAADLPGQMTSIATVGPASDAQRKRAAGLGKLPGVLTGTQSQSSFAEMMEDWPVDTSEVFSFGSTTDSTAVVQSEQEPEEENGSAAQRLRAVMKRSGMDDGDEEASEILNHEGKEEEAPGEILSRKVLGPKSCS</sequence>
<reference evidence="2 3" key="1">
    <citation type="journal article" date="2012" name="PLoS Pathog.">
        <title>Diverse lifestyles and strategies of plant pathogenesis encoded in the genomes of eighteen Dothideomycetes fungi.</title>
        <authorList>
            <person name="Ohm R.A."/>
            <person name="Feau N."/>
            <person name="Henrissat B."/>
            <person name="Schoch C.L."/>
            <person name="Horwitz B.A."/>
            <person name="Barry K.W."/>
            <person name="Condon B.J."/>
            <person name="Copeland A.C."/>
            <person name="Dhillon B."/>
            <person name="Glaser F."/>
            <person name="Hesse C.N."/>
            <person name="Kosti I."/>
            <person name="LaButti K."/>
            <person name="Lindquist E.A."/>
            <person name="Lucas S."/>
            <person name="Salamov A.A."/>
            <person name="Bradshaw R.E."/>
            <person name="Ciuffetti L."/>
            <person name="Hamelin R.C."/>
            <person name="Kema G.H.J."/>
            <person name="Lawrence C."/>
            <person name="Scott J.A."/>
            <person name="Spatafora J.W."/>
            <person name="Turgeon B.G."/>
            <person name="de Wit P.J.G.M."/>
            <person name="Zhong S."/>
            <person name="Goodwin S.B."/>
            <person name="Grigoriev I.V."/>
        </authorList>
    </citation>
    <scope>NUCLEOTIDE SEQUENCE [LARGE SCALE GENOMIC DNA]</scope>
    <source>
        <strain evidence="2 3">CIRAD86</strain>
    </source>
</reference>
<dbReference type="EMBL" id="KB446566">
    <property type="protein sequence ID" value="EME77334.1"/>
    <property type="molecule type" value="Genomic_DNA"/>
</dbReference>
<feature type="compositionally biased region" description="Polar residues" evidence="1">
    <location>
        <begin position="863"/>
        <end position="874"/>
    </location>
</feature>